<dbReference type="Proteomes" id="UP000468581">
    <property type="component" value="Unassembled WGS sequence"/>
</dbReference>
<evidence type="ECO:0000313" key="2">
    <source>
        <dbReference type="Proteomes" id="UP000468581"/>
    </source>
</evidence>
<dbReference type="EMBL" id="JAABOO010000005">
    <property type="protein sequence ID" value="NER15534.1"/>
    <property type="molecule type" value="Genomic_DNA"/>
</dbReference>
<protein>
    <submittedName>
        <fullName evidence="1">SRPBCC family protein</fullName>
    </submittedName>
</protein>
<proteinExistence type="predicted"/>
<dbReference type="Gene3D" id="3.30.530.20">
    <property type="match status" value="1"/>
</dbReference>
<dbReference type="CDD" id="cd07812">
    <property type="entry name" value="SRPBCC"/>
    <property type="match status" value="1"/>
</dbReference>
<name>A0A6P0UQ95_9FLAO</name>
<sequence length="151" mass="17771">MKYQNEILIKLPREEVFQKFNNQDNMKHWQKGFMGLEHISGDPGKEGAKSKLRYKMGKREIEMTESILKLQAPEEFHGTFETQGVYNKQENFFEVVDENTTKWVSKTEFRFSTFMMKTMAFLMPGSFKKQSYKFMVDFKNFAENGTSVADA</sequence>
<keyword evidence="2" id="KW-1185">Reference proteome</keyword>
<reference evidence="1 2" key="1">
    <citation type="submission" date="2020-01" db="EMBL/GenBank/DDBJ databases">
        <title>Leptobacterium flavescens.</title>
        <authorList>
            <person name="Wang G."/>
        </authorList>
    </citation>
    <scope>NUCLEOTIDE SEQUENCE [LARGE SCALE GENOMIC DNA]</scope>
    <source>
        <strain evidence="1 2">KCTC 22160</strain>
    </source>
</reference>
<gene>
    <name evidence="1" type="ORF">GWK08_18915</name>
</gene>
<dbReference type="SUPFAM" id="SSF55961">
    <property type="entry name" value="Bet v1-like"/>
    <property type="match status" value="1"/>
</dbReference>
<accession>A0A6P0UQ95</accession>
<evidence type="ECO:0000313" key="1">
    <source>
        <dbReference type="EMBL" id="NER15534.1"/>
    </source>
</evidence>
<dbReference type="InterPro" id="IPR023393">
    <property type="entry name" value="START-like_dom_sf"/>
</dbReference>
<organism evidence="1 2">
    <name type="scientific">Leptobacterium flavescens</name>
    <dbReference type="NCBI Taxonomy" id="472055"/>
    <lineage>
        <taxon>Bacteria</taxon>
        <taxon>Pseudomonadati</taxon>
        <taxon>Bacteroidota</taxon>
        <taxon>Flavobacteriia</taxon>
        <taxon>Flavobacteriales</taxon>
        <taxon>Flavobacteriaceae</taxon>
        <taxon>Leptobacterium</taxon>
    </lineage>
</organism>
<dbReference type="AlphaFoldDB" id="A0A6P0UQ95"/>
<comment type="caution">
    <text evidence="1">The sequence shown here is derived from an EMBL/GenBank/DDBJ whole genome shotgun (WGS) entry which is preliminary data.</text>
</comment>
<dbReference type="RefSeq" id="WP_163608830.1">
    <property type="nucleotide sequence ID" value="NZ_JAABOO010000005.1"/>
</dbReference>